<dbReference type="AlphaFoldDB" id="A0A9N7ZDP5"/>
<keyword evidence="3" id="KW-1185">Reference proteome</keyword>
<evidence type="ECO:0000256" key="1">
    <source>
        <dbReference type="SAM" id="MobiDB-lite"/>
    </source>
</evidence>
<protein>
    <submittedName>
        <fullName evidence="2">Uncharacterized protein</fullName>
    </submittedName>
</protein>
<gene>
    <name evidence="2" type="ORF">PLEPLA_LOCUS45867</name>
</gene>
<dbReference type="EMBL" id="CADEAL010004369">
    <property type="protein sequence ID" value="CAB1458039.1"/>
    <property type="molecule type" value="Genomic_DNA"/>
</dbReference>
<reference evidence="2" key="1">
    <citation type="submission" date="2020-03" db="EMBL/GenBank/DDBJ databases">
        <authorList>
            <person name="Weist P."/>
        </authorList>
    </citation>
    <scope>NUCLEOTIDE SEQUENCE</scope>
</reference>
<evidence type="ECO:0000313" key="2">
    <source>
        <dbReference type="EMBL" id="CAB1458039.1"/>
    </source>
</evidence>
<organism evidence="2 3">
    <name type="scientific">Pleuronectes platessa</name>
    <name type="common">European plaice</name>
    <dbReference type="NCBI Taxonomy" id="8262"/>
    <lineage>
        <taxon>Eukaryota</taxon>
        <taxon>Metazoa</taxon>
        <taxon>Chordata</taxon>
        <taxon>Craniata</taxon>
        <taxon>Vertebrata</taxon>
        <taxon>Euteleostomi</taxon>
        <taxon>Actinopterygii</taxon>
        <taxon>Neopterygii</taxon>
        <taxon>Teleostei</taxon>
        <taxon>Neoteleostei</taxon>
        <taxon>Acanthomorphata</taxon>
        <taxon>Carangaria</taxon>
        <taxon>Pleuronectiformes</taxon>
        <taxon>Pleuronectoidei</taxon>
        <taxon>Pleuronectidae</taxon>
        <taxon>Pleuronectes</taxon>
    </lineage>
</organism>
<accession>A0A9N7ZDP5</accession>
<sequence length="143" mass="15279">MKSVCCMKAEREDTFPVDPDVIGWPSDDQTGKPLLSFKPPQMGFNIVFPFNPPRPPCMPDIQKPPPPPPTPSSPLGETVSSLANCIVSAHHTSVSDLTRNLMGGARALPPVTSSAAASSTFGVDVALQSGRSHASQERRMEIK</sequence>
<dbReference type="Proteomes" id="UP001153269">
    <property type="component" value="Unassembled WGS sequence"/>
</dbReference>
<feature type="compositionally biased region" description="Pro residues" evidence="1">
    <location>
        <begin position="53"/>
        <end position="72"/>
    </location>
</feature>
<evidence type="ECO:0000313" key="3">
    <source>
        <dbReference type="Proteomes" id="UP001153269"/>
    </source>
</evidence>
<proteinExistence type="predicted"/>
<feature type="region of interest" description="Disordered" evidence="1">
    <location>
        <begin position="53"/>
        <end position="76"/>
    </location>
</feature>
<comment type="caution">
    <text evidence="2">The sequence shown here is derived from an EMBL/GenBank/DDBJ whole genome shotgun (WGS) entry which is preliminary data.</text>
</comment>
<name>A0A9N7ZDP5_PLEPL</name>